<sequence>MPMSVNLPLGRGIGTGAGKAASAGCGSIVGVFVGLLLVPLGFYLVYHGEVKLVNHGKVFERVEMTSVEAAAQATGLVKIKGQPVGSFLALDRWDGQALFYRITVEEYEEETDAEGEVDYEWNTVSSACESKWADFSIGSIKVM</sequence>
<keyword evidence="1" id="KW-1133">Transmembrane helix</keyword>
<feature type="transmembrane region" description="Helical" evidence="1">
    <location>
        <begin position="20"/>
        <end position="46"/>
    </location>
</feature>
<feature type="non-terminal residue" evidence="2">
    <location>
        <position position="143"/>
    </location>
</feature>
<name>X1JVD3_9ZZZZ</name>
<proteinExistence type="predicted"/>
<comment type="caution">
    <text evidence="2">The sequence shown here is derived from an EMBL/GenBank/DDBJ whole genome shotgun (WGS) entry which is preliminary data.</text>
</comment>
<dbReference type="AlphaFoldDB" id="X1JVD3"/>
<protein>
    <submittedName>
        <fullName evidence="2">Uncharacterized protein</fullName>
    </submittedName>
</protein>
<evidence type="ECO:0000256" key="1">
    <source>
        <dbReference type="SAM" id="Phobius"/>
    </source>
</evidence>
<reference evidence="2" key="1">
    <citation type="journal article" date="2014" name="Front. Microbiol.">
        <title>High frequency of phylogenetically diverse reductive dehalogenase-homologous genes in deep subseafloor sedimentary metagenomes.</title>
        <authorList>
            <person name="Kawai M."/>
            <person name="Futagami T."/>
            <person name="Toyoda A."/>
            <person name="Takaki Y."/>
            <person name="Nishi S."/>
            <person name="Hori S."/>
            <person name="Arai W."/>
            <person name="Tsubouchi T."/>
            <person name="Morono Y."/>
            <person name="Uchiyama I."/>
            <person name="Ito T."/>
            <person name="Fujiyama A."/>
            <person name="Inagaki F."/>
            <person name="Takami H."/>
        </authorList>
    </citation>
    <scope>NUCLEOTIDE SEQUENCE</scope>
    <source>
        <strain evidence="2">Expedition CK06-06</strain>
    </source>
</reference>
<accession>X1JVD3</accession>
<keyword evidence="1" id="KW-0472">Membrane</keyword>
<dbReference type="EMBL" id="BARU01040861">
    <property type="protein sequence ID" value="GAH82229.1"/>
    <property type="molecule type" value="Genomic_DNA"/>
</dbReference>
<gene>
    <name evidence="2" type="ORF">S03H2_63115</name>
</gene>
<keyword evidence="1" id="KW-0812">Transmembrane</keyword>
<evidence type="ECO:0000313" key="2">
    <source>
        <dbReference type="EMBL" id="GAH82229.1"/>
    </source>
</evidence>
<organism evidence="2">
    <name type="scientific">marine sediment metagenome</name>
    <dbReference type="NCBI Taxonomy" id="412755"/>
    <lineage>
        <taxon>unclassified sequences</taxon>
        <taxon>metagenomes</taxon>
        <taxon>ecological metagenomes</taxon>
    </lineage>
</organism>